<evidence type="ECO:0000259" key="7">
    <source>
        <dbReference type="Pfam" id="PF21981"/>
    </source>
</evidence>
<name>A0A2Z5USW8_9COXI</name>
<feature type="domain" description="RecX second three-helical" evidence="6">
    <location>
        <begin position="64"/>
        <end position="100"/>
    </location>
</feature>
<dbReference type="InterPro" id="IPR053925">
    <property type="entry name" value="RecX_HTH_3rd"/>
</dbReference>
<keyword evidence="10" id="KW-1185">Reference proteome</keyword>
<proteinExistence type="inferred from homology"/>
<evidence type="ECO:0000256" key="5">
    <source>
        <dbReference type="HAMAP-Rule" id="MF_01114"/>
    </source>
</evidence>
<protein>
    <recommendedName>
        <fullName evidence="3 5">Regulatory protein RecX</fullName>
    </recommendedName>
</protein>
<comment type="function">
    <text evidence="5">Modulates RecA activity.</text>
</comment>
<evidence type="ECO:0000313" key="9">
    <source>
        <dbReference type="EMBL" id="BBB14569.1"/>
    </source>
</evidence>
<gene>
    <name evidence="5 9" type="primary">recX</name>
    <name evidence="9" type="ORF">RVIR1_00270</name>
</gene>
<comment type="subcellular location">
    <subcellularLocation>
        <location evidence="1 5">Cytoplasm</location>
    </subcellularLocation>
</comment>
<evidence type="ECO:0000256" key="3">
    <source>
        <dbReference type="ARBA" id="ARBA00018111"/>
    </source>
</evidence>
<dbReference type="Pfam" id="PF21982">
    <property type="entry name" value="RecX_HTH1"/>
    <property type="match status" value="1"/>
</dbReference>
<feature type="domain" description="RecX third three-helical" evidence="7">
    <location>
        <begin position="114"/>
        <end position="154"/>
    </location>
</feature>
<dbReference type="RefSeq" id="WP_126322101.1">
    <property type="nucleotide sequence ID" value="NZ_AP018005.1"/>
</dbReference>
<dbReference type="PANTHER" id="PTHR33602">
    <property type="entry name" value="REGULATORY PROTEIN RECX FAMILY PROTEIN"/>
    <property type="match status" value="1"/>
</dbReference>
<dbReference type="Pfam" id="PF21981">
    <property type="entry name" value="RecX_HTH3"/>
    <property type="match status" value="1"/>
</dbReference>
<dbReference type="Proteomes" id="UP000282483">
    <property type="component" value="Chromosome"/>
</dbReference>
<dbReference type="InterPro" id="IPR036388">
    <property type="entry name" value="WH-like_DNA-bd_sf"/>
</dbReference>
<dbReference type="AlphaFoldDB" id="A0A2Z5USW8"/>
<dbReference type="KEGG" id="rvi:RVIR1_00270"/>
<evidence type="ECO:0000259" key="8">
    <source>
        <dbReference type="Pfam" id="PF21982"/>
    </source>
</evidence>
<dbReference type="GO" id="GO:0006282">
    <property type="term" value="P:regulation of DNA repair"/>
    <property type="evidence" value="ECO:0007669"/>
    <property type="project" value="UniProtKB-UniRule"/>
</dbReference>
<dbReference type="Pfam" id="PF02631">
    <property type="entry name" value="RecX_HTH2"/>
    <property type="match status" value="1"/>
</dbReference>
<dbReference type="InterPro" id="IPR053924">
    <property type="entry name" value="RecX_HTH_2nd"/>
</dbReference>
<dbReference type="GO" id="GO:0005737">
    <property type="term" value="C:cytoplasm"/>
    <property type="evidence" value="ECO:0007669"/>
    <property type="project" value="UniProtKB-SubCell"/>
</dbReference>
<comment type="similarity">
    <text evidence="2 5">Belongs to the RecX family.</text>
</comment>
<evidence type="ECO:0000256" key="1">
    <source>
        <dbReference type="ARBA" id="ARBA00004496"/>
    </source>
</evidence>
<dbReference type="InterPro" id="IPR003783">
    <property type="entry name" value="Regulatory_RecX"/>
</dbReference>
<reference evidence="9 10" key="1">
    <citation type="submission" date="2017-03" db="EMBL/GenBank/DDBJ databases">
        <title>The genome sequence of Candidatus Rickettsiella viridis.</title>
        <authorList>
            <person name="Nikoh N."/>
            <person name="Tsuchida T."/>
            <person name="Yamaguchi K."/>
            <person name="Maeda T."/>
            <person name="Shigenobu S."/>
            <person name="Fukatsu T."/>
        </authorList>
    </citation>
    <scope>NUCLEOTIDE SEQUENCE [LARGE SCALE GENOMIC DNA]</scope>
    <source>
        <strain evidence="9 10">Ap-RA04</strain>
    </source>
</reference>
<keyword evidence="4 5" id="KW-0963">Cytoplasm</keyword>
<dbReference type="OrthoDB" id="7066780at2"/>
<evidence type="ECO:0000313" key="10">
    <source>
        <dbReference type="Proteomes" id="UP000282483"/>
    </source>
</evidence>
<evidence type="ECO:0000256" key="2">
    <source>
        <dbReference type="ARBA" id="ARBA00009695"/>
    </source>
</evidence>
<organism evidence="9 10">
    <name type="scientific">Candidatus Rickettsiella viridis</name>
    <dbReference type="NCBI Taxonomy" id="676208"/>
    <lineage>
        <taxon>Bacteria</taxon>
        <taxon>Pseudomonadati</taxon>
        <taxon>Pseudomonadota</taxon>
        <taxon>Gammaproteobacteria</taxon>
        <taxon>Legionellales</taxon>
        <taxon>Coxiellaceae</taxon>
        <taxon>Rickettsiella</taxon>
    </lineage>
</organism>
<accession>A0A2Z5USW8</accession>
<evidence type="ECO:0000259" key="6">
    <source>
        <dbReference type="Pfam" id="PF02631"/>
    </source>
</evidence>
<evidence type="ECO:0000256" key="4">
    <source>
        <dbReference type="ARBA" id="ARBA00022490"/>
    </source>
</evidence>
<dbReference type="PANTHER" id="PTHR33602:SF1">
    <property type="entry name" value="REGULATORY PROTEIN RECX FAMILY PROTEIN"/>
    <property type="match status" value="1"/>
</dbReference>
<sequence length="159" mass="18331">MIHEDGELSGNTAKNSSAKSIALNYLSRREYTQLTLQKKLLQKGISAEIIKTVLQQLIQEGLLNDIRFCEAFIANRIRQGYGPVRIIAELRQQGVNEDTIIAQLQQNESVWLDCIAKMLEKKFSSSPENLKEKHRQIHYLQYRGFRLDQIKKCIATNKI</sequence>
<dbReference type="Gene3D" id="1.10.10.10">
    <property type="entry name" value="Winged helix-like DNA-binding domain superfamily/Winged helix DNA-binding domain"/>
    <property type="match status" value="3"/>
</dbReference>
<dbReference type="InterPro" id="IPR053926">
    <property type="entry name" value="RecX_HTH_1st"/>
</dbReference>
<dbReference type="HAMAP" id="MF_01114">
    <property type="entry name" value="RecX"/>
    <property type="match status" value="1"/>
</dbReference>
<feature type="domain" description="RecX first three-helical" evidence="8">
    <location>
        <begin position="18"/>
        <end position="57"/>
    </location>
</feature>
<dbReference type="EMBL" id="AP018005">
    <property type="protein sequence ID" value="BBB14569.1"/>
    <property type="molecule type" value="Genomic_DNA"/>
</dbReference>